<comment type="caution">
    <text evidence="1">The sequence shown here is derived from an EMBL/GenBank/DDBJ whole genome shotgun (WGS) entry which is preliminary data.</text>
</comment>
<evidence type="ECO:0000313" key="3">
    <source>
        <dbReference type="Proteomes" id="UP000663824"/>
    </source>
</evidence>
<name>A0A816PLT7_9BILA</name>
<dbReference type="Proteomes" id="UP000663824">
    <property type="component" value="Unassembled WGS sequence"/>
</dbReference>
<gene>
    <name evidence="1" type="ORF">MBJ925_LOCUS12892</name>
    <name evidence="2" type="ORF">SMN809_LOCUS7035</name>
</gene>
<protein>
    <recommendedName>
        <fullName evidence="4">DUF4371 domain-containing protein</fullName>
    </recommendedName>
</protein>
<dbReference type="PANTHER" id="PTHR45749">
    <property type="match status" value="1"/>
</dbReference>
<organism evidence="1 3">
    <name type="scientific">Rotaria magnacalcarata</name>
    <dbReference type="NCBI Taxonomy" id="392030"/>
    <lineage>
        <taxon>Eukaryota</taxon>
        <taxon>Metazoa</taxon>
        <taxon>Spiralia</taxon>
        <taxon>Gnathifera</taxon>
        <taxon>Rotifera</taxon>
        <taxon>Eurotatoria</taxon>
        <taxon>Bdelloidea</taxon>
        <taxon>Philodinida</taxon>
        <taxon>Philodinidae</taxon>
        <taxon>Rotaria</taxon>
    </lineage>
</organism>
<dbReference type="Proteomes" id="UP000676336">
    <property type="component" value="Unassembled WGS sequence"/>
</dbReference>
<sequence>MSSEVREKISSMLNNHNYALMTDECRDLSGTQQLSIVIRFVHDQYIDVIDYSNVVKEYFLGFVPLEEFDAATLTLKIVEFINKLNIPLRSCICLCFDQIVNLRNEKSFNQIYNRTKQFCDVNGIDLIQKYEIHCKTKISARFNDCFINLTLGRREKLSISTDFMYQIYFPVINCILVDVNGRFSSKTLSLMRSISTVYPESHFVLNIDDVDEFSRHIDADLSALKNEFIVIKSMFMSKFINDVIQFLNELIPFSTAFQQTLRMIKISVTMTISQVT</sequence>
<dbReference type="EMBL" id="CAJNRE010005868">
    <property type="protein sequence ID" value="CAF2050355.1"/>
    <property type="molecule type" value="Genomic_DNA"/>
</dbReference>
<accession>A0A816PLT7</accession>
<evidence type="ECO:0000313" key="1">
    <source>
        <dbReference type="EMBL" id="CAF2050355.1"/>
    </source>
</evidence>
<dbReference type="PANTHER" id="PTHR45749:SF21">
    <property type="entry name" value="DUF4371 DOMAIN-CONTAINING PROTEIN"/>
    <property type="match status" value="1"/>
</dbReference>
<evidence type="ECO:0008006" key="4">
    <source>
        <dbReference type="Google" id="ProtNLM"/>
    </source>
</evidence>
<dbReference type="EMBL" id="CAJOBI010001981">
    <property type="protein sequence ID" value="CAF3908775.1"/>
    <property type="molecule type" value="Genomic_DNA"/>
</dbReference>
<proteinExistence type="predicted"/>
<evidence type="ECO:0000313" key="2">
    <source>
        <dbReference type="EMBL" id="CAF3908775.1"/>
    </source>
</evidence>
<dbReference type="AlphaFoldDB" id="A0A816PLT7"/>
<reference evidence="1" key="1">
    <citation type="submission" date="2021-02" db="EMBL/GenBank/DDBJ databases">
        <authorList>
            <person name="Nowell W R."/>
        </authorList>
    </citation>
    <scope>NUCLEOTIDE SEQUENCE</scope>
</reference>